<gene>
    <name evidence="2" type="ORF">C5Y96_07110</name>
</gene>
<dbReference type="Proteomes" id="UP000240009">
    <property type="component" value="Unassembled WGS sequence"/>
</dbReference>
<keyword evidence="1" id="KW-1133">Transmembrane helix</keyword>
<name>A0A2S8FYK0_9BACT</name>
<evidence type="ECO:0000313" key="2">
    <source>
        <dbReference type="EMBL" id="PQO36924.1"/>
    </source>
</evidence>
<proteinExistence type="predicted"/>
<keyword evidence="1" id="KW-0472">Membrane</keyword>
<evidence type="ECO:0000313" key="3">
    <source>
        <dbReference type="Proteomes" id="UP000240009"/>
    </source>
</evidence>
<dbReference type="AlphaFoldDB" id="A0A2S8FYK0"/>
<sequence length="150" mass="16935">MYWVGTVIILVIIGILAAILRYVSLSGNGKESVDNERITLETRNITRFRAEIETLVSERKYHQATEALLTTEVTTLVDQAVTSRDLRWMAVYEDTLVLPGLAESIVIQSRSADYWVIPGTSDAIIDARWQTTATDFAERFNRGLQQAKKD</sequence>
<accession>A0A2S8FYK0</accession>
<protein>
    <submittedName>
        <fullName evidence="2">Uncharacterized protein</fullName>
    </submittedName>
</protein>
<keyword evidence="1" id="KW-0812">Transmembrane</keyword>
<evidence type="ECO:0000256" key="1">
    <source>
        <dbReference type="SAM" id="Phobius"/>
    </source>
</evidence>
<organism evidence="2 3">
    <name type="scientific">Blastopirellula marina</name>
    <dbReference type="NCBI Taxonomy" id="124"/>
    <lineage>
        <taxon>Bacteria</taxon>
        <taxon>Pseudomonadati</taxon>
        <taxon>Planctomycetota</taxon>
        <taxon>Planctomycetia</taxon>
        <taxon>Pirellulales</taxon>
        <taxon>Pirellulaceae</taxon>
        <taxon>Blastopirellula</taxon>
    </lineage>
</organism>
<feature type="transmembrane region" description="Helical" evidence="1">
    <location>
        <begin position="6"/>
        <end position="23"/>
    </location>
</feature>
<comment type="caution">
    <text evidence="2">The sequence shown here is derived from an EMBL/GenBank/DDBJ whole genome shotgun (WGS) entry which is preliminary data.</text>
</comment>
<reference evidence="2 3" key="1">
    <citation type="submission" date="2018-02" db="EMBL/GenBank/DDBJ databases">
        <title>Comparative genomes isolates from brazilian mangrove.</title>
        <authorList>
            <person name="Araujo J.E."/>
            <person name="Taketani R.G."/>
            <person name="Silva M.C.P."/>
            <person name="Loureco M.V."/>
            <person name="Andreote F.D."/>
        </authorList>
    </citation>
    <scope>NUCLEOTIDE SEQUENCE [LARGE SCALE GENOMIC DNA]</scope>
    <source>
        <strain evidence="2 3">HEX-2 MGV</strain>
    </source>
</reference>
<dbReference type="EMBL" id="PUIA01000017">
    <property type="protein sequence ID" value="PQO36924.1"/>
    <property type="molecule type" value="Genomic_DNA"/>
</dbReference>